<evidence type="ECO:0000313" key="2">
    <source>
        <dbReference type="Proteomes" id="UP000306319"/>
    </source>
</evidence>
<reference evidence="1" key="1">
    <citation type="submission" date="2019-04" db="EMBL/GenBank/DDBJ databases">
        <title>Microbes associate with the intestines of laboratory mice.</title>
        <authorList>
            <person name="Navarre W."/>
            <person name="Wong E."/>
            <person name="Huang K."/>
            <person name="Tropini C."/>
            <person name="Ng K."/>
            <person name="Yu B."/>
        </authorList>
    </citation>
    <scope>NUCLEOTIDE SEQUENCE</scope>
    <source>
        <strain evidence="1">NM04_E33</strain>
    </source>
</reference>
<dbReference type="EMBL" id="SRYB01000003">
    <property type="protein sequence ID" value="TGY80287.1"/>
    <property type="molecule type" value="Genomic_DNA"/>
</dbReference>
<gene>
    <name evidence="1" type="ORF">E5331_03355</name>
</gene>
<sequence length="283" mass="31816">MKQLLSLSAMIVALTANAQIGVFSQVLDKATPVDTARYAVTYTLDYTCHPKADVRFNDVRTLLIGRHNVKDYSDIIHHYDSLATEQSKRGANTFSNPPGSPWQYEIMLSDRGRQADMKYRLPIGIGVLHYSEPVPVMQWEFAADSTRTILGFECQMATVEFAGRKYSAWFTTELPLPYGPYKFGGLPGLILKIEDAEKQFLWEATAFEKSGLPIEIYQYNDEKTCSPEEAAKTIERCYKTPNAFLLGVIGGKGRIYITGKDGKTRDASEIEDTPIPYKSLEIK</sequence>
<evidence type="ECO:0000313" key="1">
    <source>
        <dbReference type="EMBL" id="TGY80287.1"/>
    </source>
</evidence>
<protein>
    <submittedName>
        <fullName evidence="1">GLPGLI family protein</fullName>
    </submittedName>
</protein>
<proteinExistence type="predicted"/>
<comment type="caution">
    <text evidence="1">The sequence shown here is derived from an EMBL/GenBank/DDBJ whole genome shotgun (WGS) entry which is preliminary data.</text>
</comment>
<name>A0AC61RHK5_9BACT</name>
<accession>A0AC61RHK5</accession>
<keyword evidence="2" id="KW-1185">Reference proteome</keyword>
<dbReference type="Proteomes" id="UP000306319">
    <property type="component" value="Unassembled WGS sequence"/>
</dbReference>
<organism evidence="1 2">
    <name type="scientific">Lepagella muris</name>
    <dbReference type="NCBI Taxonomy" id="3032870"/>
    <lineage>
        <taxon>Bacteria</taxon>
        <taxon>Pseudomonadati</taxon>
        <taxon>Bacteroidota</taxon>
        <taxon>Bacteroidia</taxon>
        <taxon>Bacteroidales</taxon>
        <taxon>Muribaculaceae</taxon>
        <taxon>Lepagella</taxon>
    </lineage>
</organism>